<reference evidence="19 20" key="1">
    <citation type="submission" date="2024-05" db="EMBL/GenBank/DDBJ databases">
        <title>Haplotype-resolved chromosome-level genome assembly of Huyou (Citrus changshanensis).</title>
        <authorList>
            <person name="Miao C."/>
            <person name="Chen W."/>
            <person name="Wu Y."/>
            <person name="Wang L."/>
            <person name="Zhao S."/>
            <person name="Grierson D."/>
            <person name="Xu C."/>
            <person name="Chen K."/>
        </authorList>
    </citation>
    <scope>NUCLEOTIDE SEQUENCE [LARGE SCALE GENOMIC DNA]</scope>
    <source>
        <strain evidence="19">01-14</strain>
        <tissue evidence="19">Leaf</tissue>
    </source>
</reference>
<dbReference type="InterPro" id="IPR000719">
    <property type="entry name" value="Prot_kinase_dom"/>
</dbReference>
<evidence type="ECO:0000256" key="10">
    <source>
        <dbReference type="ARBA" id="ARBA00023157"/>
    </source>
</evidence>
<dbReference type="FunFam" id="1.10.510.10:FF:000060">
    <property type="entry name" value="G-type lectin S-receptor-like serine/threonine-protein kinase"/>
    <property type="match status" value="1"/>
</dbReference>
<keyword evidence="11" id="KW-0325">Glycoprotein</keyword>
<feature type="domain" description="EGF-like" evidence="16">
    <location>
        <begin position="659"/>
        <end position="695"/>
    </location>
</feature>
<organism evidence="19 20">
    <name type="scientific">Citrus x changshan-huyou</name>
    <dbReference type="NCBI Taxonomy" id="2935761"/>
    <lineage>
        <taxon>Eukaryota</taxon>
        <taxon>Viridiplantae</taxon>
        <taxon>Streptophyta</taxon>
        <taxon>Embryophyta</taxon>
        <taxon>Tracheophyta</taxon>
        <taxon>Spermatophyta</taxon>
        <taxon>Magnoliopsida</taxon>
        <taxon>eudicotyledons</taxon>
        <taxon>Gunneridae</taxon>
        <taxon>Pentapetalae</taxon>
        <taxon>rosids</taxon>
        <taxon>malvids</taxon>
        <taxon>Sapindales</taxon>
        <taxon>Rutaceae</taxon>
        <taxon>Aurantioideae</taxon>
        <taxon>Citrus</taxon>
    </lineage>
</organism>
<dbReference type="SUPFAM" id="SSF51110">
    <property type="entry name" value="alpha-D-mannose-specific plant lectins"/>
    <property type="match status" value="1"/>
</dbReference>
<evidence type="ECO:0000259" key="15">
    <source>
        <dbReference type="PROSITE" id="PS50011"/>
    </source>
</evidence>
<comment type="catalytic activity">
    <reaction evidence="13">
        <text>L-seryl-[protein] + ATP = O-phospho-L-seryl-[protein] + ADP + H(+)</text>
        <dbReference type="Rhea" id="RHEA:17989"/>
        <dbReference type="Rhea" id="RHEA-COMP:9863"/>
        <dbReference type="Rhea" id="RHEA-COMP:11604"/>
        <dbReference type="ChEBI" id="CHEBI:15378"/>
        <dbReference type="ChEBI" id="CHEBI:29999"/>
        <dbReference type="ChEBI" id="CHEBI:30616"/>
        <dbReference type="ChEBI" id="CHEBI:83421"/>
        <dbReference type="ChEBI" id="CHEBI:456216"/>
        <dbReference type="EC" id="2.7.11.1"/>
    </reaction>
</comment>
<keyword evidence="5" id="KW-0732">Signal</keyword>
<dbReference type="PROSITE" id="PS50948">
    <property type="entry name" value="PAN"/>
    <property type="match status" value="1"/>
</dbReference>
<dbReference type="PANTHER" id="PTHR32444:SF198">
    <property type="entry name" value="BULB-TYPE LECTIN DOMAIN-CONTAINING PROTEIN"/>
    <property type="match status" value="1"/>
</dbReference>
<evidence type="ECO:0000313" key="19">
    <source>
        <dbReference type="EMBL" id="KAK9177521.1"/>
    </source>
</evidence>
<comment type="caution">
    <text evidence="14">Lacks conserved residue(s) required for the propagation of feature annotation.</text>
</comment>
<dbReference type="Pfam" id="PF01453">
    <property type="entry name" value="B_lectin"/>
    <property type="match status" value="1"/>
</dbReference>
<dbReference type="PROSITE" id="PS00108">
    <property type="entry name" value="PROTEIN_KINASE_ST"/>
    <property type="match status" value="1"/>
</dbReference>
<dbReference type="GO" id="GO:0005524">
    <property type="term" value="F:ATP binding"/>
    <property type="evidence" value="ECO:0007669"/>
    <property type="project" value="InterPro"/>
</dbReference>
<comment type="catalytic activity">
    <reaction evidence="12">
        <text>L-threonyl-[protein] + ATP = O-phospho-L-threonyl-[protein] + ADP + H(+)</text>
        <dbReference type="Rhea" id="RHEA:46608"/>
        <dbReference type="Rhea" id="RHEA-COMP:11060"/>
        <dbReference type="Rhea" id="RHEA-COMP:11605"/>
        <dbReference type="ChEBI" id="CHEBI:15378"/>
        <dbReference type="ChEBI" id="CHEBI:30013"/>
        <dbReference type="ChEBI" id="CHEBI:30616"/>
        <dbReference type="ChEBI" id="CHEBI:61977"/>
        <dbReference type="ChEBI" id="CHEBI:456216"/>
        <dbReference type="EC" id="2.7.11.1"/>
    </reaction>
</comment>
<dbReference type="Gene3D" id="2.40.70.10">
    <property type="entry name" value="Acid Proteases"/>
    <property type="match status" value="1"/>
</dbReference>
<evidence type="ECO:0000259" key="17">
    <source>
        <dbReference type="PROSITE" id="PS50927"/>
    </source>
</evidence>
<accession>A0AAP0LLY9</accession>
<dbReference type="CDD" id="cd00028">
    <property type="entry name" value="B_lectin"/>
    <property type="match status" value="1"/>
</dbReference>
<dbReference type="GO" id="GO:0016020">
    <property type="term" value="C:membrane"/>
    <property type="evidence" value="ECO:0007669"/>
    <property type="project" value="UniProtKB-SubCell"/>
</dbReference>
<evidence type="ECO:0000256" key="9">
    <source>
        <dbReference type="ARBA" id="ARBA00023136"/>
    </source>
</evidence>
<dbReference type="Pfam" id="PF08276">
    <property type="entry name" value="PAN_2"/>
    <property type="match status" value="1"/>
</dbReference>
<dbReference type="Pfam" id="PF00954">
    <property type="entry name" value="S_locus_glycop"/>
    <property type="match status" value="1"/>
</dbReference>
<dbReference type="Gene3D" id="2.90.10.10">
    <property type="entry name" value="Bulb-type lectin domain"/>
    <property type="match status" value="1"/>
</dbReference>
<dbReference type="SMART" id="SM00220">
    <property type="entry name" value="S_TKc"/>
    <property type="match status" value="1"/>
</dbReference>
<evidence type="ECO:0000256" key="13">
    <source>
        <dbReference type="ARBA" id="ARBA00048679"/>
    </source>
</evidence>
<feature type="domain" description="Bulb-type lectin" evidence="17">
    <location>
        <begin position="412"/>
        <end position="534"/>
    </location>
</feature>
<dbReference type="Gene3D" id="1.10.510.10">
    <property type="entry name" value="Transferase(Phosphotransferase) domain 1"/>
    <property type="match status" value="1"/>
</dbReference>
<dbReference type="InterPro" id="IPR021109">
    <property type="entry name" value="Peptidase_aspartic_dom_sf"/>
</dbReference>
<evidence type="ECO:0000256" key="1">
    <source>
        <dbReference type="ARBA" id="ARBA00004167"/>
    </source>
</evidence>
<dbReference type="InterPro" id="IPR011009">
    <property type="entry name" value="Kinase-like_dom_sf"/>
</dbReference>
<keyword evidence="10" id="KW-1015">Disulfide bond</keyword>
<evidence type="ECO:0000256" key="6">
    <source>
        <dbReference type="ARBA" id="ARBA00022741"/>
    </source>
</evidence>
<evidence type="ECO:0000256" key="2">
    <source>
        <dbReference type="ARBA" id="ARBA00012513"/>
    </source>
</evidence>
<dbReference type="FunFam" id="2.90.10.10:FF:000001">
    <property type="entry name" value="G-type lectin S-receptor-like serine/threonine-protein kinase"/>
    <property type="match status" value="1"/>
</dbReference>
<dbReference type="SMART" id="SM00108">
    <property type="entry name" value="B_lectin"/>
    <property type="match status" value="1"/>
</dbReference>
<keyword evidence="7" id="KW-0808">Transferase</keyword>
<comment type="subcellular location">
    <subcellularLocation>
        <location evidence="1">Membrane</location>
        <topology evidence="1">Single-pass membrane protein</topology>
    </subcellularLocation>
</comment>
<keyword evidence="7" id="KW-0418">Kinase</keyword>
<dbReference type="InterPro" id="IPR001480">
    <property type="entry name" value="Bulb-type_lectin_dom"/>
</dbReference>
<dbReference type="PROSITE" id="PS50026">
    <property type="entry name" value="EGF_3"/>
    <property type="match status" value="1"/>
</dbReference>
<dbReference type="InterPro" id="IPR036426">
    <property type="entry name" value="Bulb-type_lectin_dom_sf"/>
</dbReference>
<dbReference type="SMART" id="SM00473">
    <property type="entry name" value="PAN_AP"/>
    <property type="match status" value="1"/>
</dbReference>
<keyword evidence="6" id="KW-0547">Nucleotide-binding</keyword>
<name>A0AAP0LLY9_9ROSI</name>
<evidence type="ECO:0000256" key="11">
    <source>
        <dbReference type="ARBA" id="ARBA00023180"/>
    </source>
</evidence>
<keyword evidence="3" id="KW-0723">Serine/threonine-protein kinase</keyword>
<keyword evidence="8" id="KW-1133">Transmembrane helix</keyword>
<dbReference type="InterPro" id="IPR000742">
    <property type="entry name" value="EGF"/>
</dbReference>
<feature type="domain" description="Apple" evidence="18">
    <location>
        <begin position="714"/>
        <end position="799"/>
    </location>
</feature>
<evidence type="ECO:0000256" key="4">
    <source>
        <dbReference type="ARBA" id="ARBA00022692"/>
    </source>
</evidence>
<evidence type="ECO:0000256" key="14">
    <source>
        <dbReference type="PROSITE-ProRule" id="PRU00076"/>
    </source>
</evidence>
<evidence type="ECO:0000313" key="20">
    <source>
        <dbReference type="Proteomes" id="UP001428341"/>
    </source>
</evidence>
<evidence type="ECO:0000256" key="12">
    <source>
        <dbReference type="ARBA" id="ARBA00047899"/>
    </source>
</evidence>
<dbReference type="Pfam" id="PF00069">
    <property type="entry name" value="Pkinase"/>
    <property type="match status" value="1"/>
</dbReference>
<dbReference type="InterPro" id="IPR003609">
    <property type="entry name" value="Pan_app"/>
</dbReference>
<evidence type="ECO:0000256" key="5">
    <source>
        <dbReference type="ARBA" id="ARBA00022729"/>
    </source>
</evidence>
<dbReference type="GO" id="GO:0004674">
    <property type="term" value="F:protein serine/threonine kinase activity"/>
    <property type="evidence" value="ECO:0007669"/>
    <property type="project" value="UniProtKB-KW"/>
</dbReference>
<feature type="domain" description="Protein kinase" evidence="15">
    <location>
        <begin position="693"/>
        <end position="1037"/>
    </location>
</feature>
<keyword evidence="14" id="KW-0245">EGF-like domain</keyword>
<dbReference type="InterPro" id="IPR000858">
    <property type="entry name" value="S_locus_glycoprot_dom"/>
</dbReference>
<dbReference type="Pfam" id="PF11883">
    <property type="entry name" value="DUF3403"/>
    <property type="match status" value="1"/>
</dbReference>
<dbReference type="PANTHER" id="PTHR32444">
    <property type="entry name" value="BULB-TYPE LECTIN DOMAIN-CONTAINING PROTEIN"/>
    <property type="match status" value="1"/>
</dbReference>
<proteinExistence type="predicted"/>
<keyword evidence="9" id="KW-0472">Membrane</keyword>
<dbReference type="InterPro" id="IPR021820">
    <property type="entry name" value="S-locus_recpt_kinase_C"/>
</dbReference>
<comment type="caution">
    <text evidence="19">The sequence shown here is derived from an EMBL/GenBank/DDBJ whole genome shotgun (WGS) entry which is preliminary data.</text>
</comment>
<dbReference type="AlphaFoldDB" id="A0AAP0LLY9"/>
<evidence type="ECO:0000256" key="3">
    <source>
        <dbReference type="ARBA" id="ARBA00022527"/>
    </source>
</evidence>
<dbReference type="SUPFAM" id="SSF50630">
    <property type="entry name" value="Acid proteases"/>
    <property type="match status" value="1"/>
</dbReference>
<dbReference type="EC" id="2.7.11.1" evidence="2"/>
<sequence length="1070" mass="120441">MIDTGATTNLIEVNLVPRLGLQVARANLVVGLTSHHQVVPNGIAMANLSVGTWVRDTSFVVMAMSRYDVILGMEFLYNAEVHVHPHLSCIWIGGMKEPCMVECEYLNANRLEPSLQTTNGGLVGGNSAMMSLVEERVQVAEGLDEYTTMSRGFVAGESLGPQLNKLPDIDMDQDEGELEAKSLAEDSDYWKTHHSENVGDILSGTSNNEYLLNKGDYGCFKEEAWGFRHFKLASGVPVITSLWAIWFMMDLRDSRLVRSGTCVAVNSMGVSAFLDHKTASMGFCCEICGVHKQGLGQAQRFGKSKEGTIGSENGWWVYHWHGVIMGVKNDSTRAEHPGDQGMTQWMRREPNIGMRVCAKEKEALALLWLCVGESTESNKFNFKELASTRMIPIALLIILLSCFCLDFAVAIDSSITSSQLIRDPDAILSNGSNFKLGFFNPTNSPYRYMGIWYDMPSEKAVIWVANRDNPLKDSSGIITISEDGNLVLVNGQKEVLWSSNVSNLVNNSTSAQLLDSGNLVLRDNINRAIVWESFQEPTDSFLPGMHHGIDQRTGKKVQLTSWKSLSDPSTGSFSAGLIHQNIPEIFVWNDSRPYWRSGPWNGQIFIGIPELKSVYLFRHNFTFGFANDWTFFALTAQGILEERIWIKWKDNWEVGFLNLRTECDVYGKCGAFGICNSQEKPICSCLEGFEPKNAEEWNRGNWTSGCIRRSKLQCERRNITGKVGKEDGFSKLNKMKVPDFTEWTSPATEDECREQCLKNCSCIAYAFDGGIGCMVWRSINLIDIQRLPFGGTDLYIRVANSDVDEKGKKDVFVSPLIKGMFALAICTLFLWRWIAKRKDPLKKERLDWRKRFNIIEGISRGLLYLHRDSRLRIIHRDLKASNILLDEELNPKISDFGMAKIFGGNQDQADTGRVVGTFGYMSPEYAMEGRFSEKSDVFSFGVLLLEIVSGRKNTSFFEDDLTILGYAWKLWNENKILALVDPFLSESSFQLDMIIRCIHVGLLCVQELVKDRPNMSTVVSMLNSEIRDLPYPKEPAFTERQGADDSESFKQIQQAYSFNDITFTLTAGRD</sequence>
<dbReference type="InterPro" id="IPR008271">
    <property type="entry name" value="Ser/Thr_kinase_AS"/>
</dbReference>
<dbReference type="PROSITE" id="PS50011">
    <property type="entry name" value="PROTEIN_KINASE_DOM"/>
    <property type="match status" value="1"/>
</dbReference>
<evidence type="ECO:0000259" key="18">
    <source>
        <dbReference type="PROSITE" id="PS50948"/>
    </source>
</evidence>
<gene>
    <name evidence="19" type="ORF">WN944_029544</name>
</gene>
<dbReference type="EMBL" id="JBCGBO010000025">
    <property type="protein sequence ID" value="KAK9177521.1"/>
    <property type="molecule type" value="Genomic_DNA"/>
</dbReference>
<dbReference type="PROSITE" id="PS50927">
    <property type="entry name" value="BULB_LECTIN"/>
    <property type="match status" value="1"/>
</dbReference>
<keyword evidence="20" id="KW-1185">Reference proteome</keyword>
<dbReference type="SUPFAM" id="SSF56112">
    <property type="entry name" value="Protein kinase-like (PK-like)"/>
    <property type="match status" value="1"/>
</dbReference>
<evidence type="ECO:0000256" key="8">
    <source>
        <dbReference type="ARBA" id="ARBA00022989"/>
    </source>
</evidence>
<dbReference type="CDD" id="cd00303">
    <property type="entry name" value="retropepsin_like"/>
    <property type="match status" value="1"/>
</dbReference>
<dbReference type="GO" id="GO:0048544">
    <property type="term" value="P:recognition of pollen"/>
    <property type="evidence" value="ECO:0007669"/>
    <property type="project" value="InterPro"/>
</dbReference>
<protein>
    <recommendedName>
        <fullName evidence="2">non-specific serine/threonine protein kinase</fullName>
        <ecNumber evidence="2">2.7.11.1</ecNumber>
    </recommendedName>
</protein>
<dbReference type="Proteomes" id="UP001428341">
    <property type="component" value="Unassembled WGS sequence"/>
</dbReference>
<evidence type="ECO:0000256" key="7">
    <source>
        <dbReference type="ARBA" id="ARBA00022777"/>
    </source>
</evidence>
<keyword evidence="4" id="KW-0812">Transmembrane</keyword>
<evidence type="ECO:0000259" key="16">
    <source>
        <dbReference type="PROSITE" id="PS50026"/>
    </source>
</evidence>
<dbReference type="Pfam" id="PF13975">
    <property type="entry name" value="gag-asp_proteas"/>
    <property type="match status" value="1"/>
</dbReference>
<dbReference type="CDD" id="cd01098">
    <property type="entry name" value="PAN_AP_plant"/>
    <property type="match status" value="1"/>
</dbReference>